<feature type="transmembrane region" description="Helical" evidence="1">
    <location>
        <begin position="12"/>
        <end position="32"/>
    </location>
</feature>
<evidence type="ECO:0000256" key="1">
    <source>
        <dbReference type="SAM" id="Phobius"/>
    </source>
</evidence>
<gene>
    <name evidence="2" type="ORF">SAMN04488122_4917</name>
</gene>
<dbReference type="Proteomes" id="UP000199310">
    <property type="component" value="Unassembled WGS sequence"/>
</dbReference>
<organism evidence="2 3">
    <name type="scientific">Chitinophaga arvensicola</name>
    <dbReference type="NCBI Taxonomy" id="29529"/>
    <lineage>
        <taxon>Bacteria</taxon>
        <taxon>Pseudomonadati</taxon>
        <taxon>Bacteroidota</taxon>
        <taxon>Chitinophagia</taxon>
        <taxon>Chitinophagales</taxon>
        <taxon>Chitinophagaceae</taxon>
        <taxon>Chitinophaga</taxon>
    </lineage>
</organism>
<reference evidence="3" key="1">
    <citation type="submission" date="2016-10" db="EMBL/GenBank/DDBJ databases">
        <authorList>
            <person name="Varghese N."/>
            <person name="Submissions S."/>
        </authorList>
    </citation>
    <scope>NUCLEOTIDE SEQUENCE [LARGE SCALE GENOMIC DNA]</scope>
    <source>
        <strain evidence="3">DSM 3695</strain>
    </source>
</reference>
<dbReference type="STRING" id="29529.SAMN04488122_4917"/>
<evidence type="ECO:0000313" key="2">
    <source>
        <dbReference type="EMBL" id="SEW52540.1"/>
    </source>
</evidence>
<evidence type="ECO:0000313" key="3">
    <source>
        <dbReference type="Proteomes" id="UP000199310"/>
    </source>
</evidence>
<keyword evidence="3" id="KW-1185">Reference proteome</keyword>
<feature type="transmembrane region" description="Helical" evidence="1">
    <location>
        <begin position="127"/>
        <end position="149"/>
    </location>
</feature>
<feature type="transmembrane region" description="Helical" evidence="1">
    <location>
        <begin position="62"/>
        <end position="84"/>
    </location>
</feature>
<sequence>MRIPSSFPGAVLLAGFITGTLDILSAFVHFYIATHGQPVTKILVFVSSGVFGKAAFSAGPSMMWWGLLFHYIIALIWALVFFSIYPKIKTLHKHPIATGIIYGLLVWCIMNLVVLPLSNIPHGPLRLVNSVINILILMAMIGLPLSFMARKYYARG</sequence>
<keyword evidence="1" id="KW-1133">Transmembrane helix</keyword>
<keyword evidence="1" id="KW-0812">Transmembrane</keyword>
<accession>A0A1I0S949</accession>
<keyword evidence="1" id="KW-0472">Membrane</keyword>
<feature type="transmembrane region" description="Helical" evidence="1">
    <location>
        <begin position="96"/>
        <end position="115"/>
    </location>
</feature>
<protein>
    <recommendedName>
        <fullName evidence="4">DUF1440 domain-containing protein</fullName>
    </recommendedName>
</protein>
<proteinExistence type="predicted"/>
<feature type="transmembrane region" description="Helical" evidence="1">
    <location>
        <begin position="39"/>
        <end position="56"/>
    </location>
</feature>
<evidence type="ECO:0008006" key="4">
    <source>
        <dbReference type="Google" id="ProtNLM"/>
    </source>
</evidence>
<dbReference type="AlphaFoldDB" id="A0A1I0S949"/>
<dbReference type="OrthoDB" id="7564746at2"/>
<dbReference type="RefSeq" id="WP_089899073.1">
    <property type="nucleotide sequence ID" value="NZ_FOJG01000002.1"/>
</dbReference>
<dbReference type="EMBL" id="FOJG01000002">
    <property type="protein sequence ID" value="SEW52540.1"/>
    <property type="molecule type" value="Genomic_DNA"/>
</dbReference>
<name>A0A1I0S949_9BACT</name>